<keyword evidence="3" id="KW-1185">Reference proteome</keyword>
<dbReference type="InterPro" id="IPR017853">
    <property type="entry name" value="GH"/>
</dbReference>
<organism evidence="2 3">
    <name type="scientific">Actinoplanes sichuanensis</name>
    <dbReference type="NCBI Taxonomy" id="512349"/>
    <lineage>
        <taxon>Bacteria</taxon>
        <taxon>Bacillati</taxon>
        <taxon>Actinomycetota</taxon>
        <taxon>Actinomycetes</taxon>
        <taxon>Micromonosporales</taxon>
        <taxon>Micromonosporaceae</taxon>
        <taxon>Actinoplanes</taxon>
    </lineage>
</organism>
<reference evidence="3" key="1">
    <citation type="journal article" date="2019" name="Int. J. Syst. Evol. Microbiol.">
        <title>The Global Catalogue of Microorganisms (GCM) 10K type strain sequencing project: providing services to taxonomists for standard genome sequencing and annotation.</title>
        <authorList>
            <consortium name="The Broad Institute Genomics Platform"/>
            <consortium name="The Broad Institute Genome Sequencing Center for Infectious Disease"/>
            <person name="Wu L."/>
            <person name="Ma J."/>
        </authorList>
    </citation>
    <scope>NUCLEOTIDE SEQUENCE [LARGE SCALE GENOMIC DNA]</scope>
    <source>
        <strain evidence="3">CCM 7526</strain>
    </source>
</reference>
<accession>A0ABW4AB67</accession>
<dbReference type="Gene3D" id="3.20.20.80">
    <property type="entry name" value="Glycosidases"/>
    <property type="match status" value="1"/>
</dbReference>
<gene>
    <name evidence="2" type="ORF">ACFQ5G_21880</name>
</gene>
<proteinExistence type="predicted"/>
<comment type="caution">
    <text evidence="2">The sequence shown here is derived from an EMBL/GenBank/DDBJ whole genome shotgun (WGS) entry which is preliminary data.</text>
</comment>
<evidence type="ECO:0000313" key="3">
    <source>
        <dbReference type="Proteomes" id="UP001597183"/>
    </source>
</evidence>
<evidence type="ECO:0000256" key="1">
    <source>
        <dbReference type="SAM" id="MobiDB-lite"/>
    </source>
</evidence>
<dbReference type="RefSeq" id="WP_317787418.1">
    <property type="nucleotide sequence ID" value="NZ_AP028461.1"/>
</dbReference>
<sequence length="329" mass="35941">MPIDFGIYPGGLSIAVDGPAEDPQRIGAALDDLHGDRPFLVRGYLHYSDAAPGSPQAPPEPERYATGRRRLDLVLCFREPGEDLTGWLGFVRERIRRHAPVLAKVQIAEEPDNAGPGGDGEFPAVRRALIEGVLAARDEVARLGADVLVGCNSTLAFDPGQAYWTGLAEAGGDEFRDALDYVGLDFFPDVFRPVPAESFAETVAGVLRHFRRESLGAGGIPGDVPMHVTEHGWPTGAGRSPARQAEVLETVVRIVDAAAEELNIDTYEHFDLRDADSDVDDPMFQFGLMTSDYRPKPAFETYRRLITELGRESTADRRAGRASSEAERR</sequence>
<evidence type="ECO:0000313" key="2">
    <source>
        <dbReference type="EMBL" id="MFD1368011.1"/>
    </source>
</evidence>
<protein>
    <submittedName>
        <fullName evidence="2">Uncharacterized protein</fullName>
    </submittedName>
</protein>
<dbReference type="EMBL" id="JBHTMK010000031">
    <property type="protein sequence ID" value="MFD1368011.1"/>
    <property type="molecule type" value="Genomic_DNA"/>
</dbReference>
<name>A0ABW4AB67_9ACTN</name>
<dbReference type="Proteomes" id="UP001597183">
    <property type="component" value="Unassembled WGS sequence"/>
</dbReference>
<dbReference type="SUPFAM" id="SSF51445">
    <property type="entry name" value="(Trans)glycosidases"/>
    <property type="match status" value="1"/>
</dbReference>
<feature type="region of interest" description="Disordered" evidence="1">
    <location>
        <begin position="310"/>
        <end position="329"/>
    </location>
</feature>